<comment type="caution">
    <text evidence="2">The sequence shown here is derived from an EMBL/GenBank/DDBJ whole genome shotgun (WGS) entry which is preliminary data.</text>
</comment>
<dbReference type="Proteomes" id="UP000777438">
    <property type="component" value="Unassembled WGS sequence"/>
</dbReference>
<evidence type="ECO:0000313" key="2">
    <source>
        <dbReference type="EMBL" id="KAH6874214.1"/>
    </source>
</evidence>
<feature type="compositionally biased region" description="Polar residues" evidence="1">
    <location>
        <begin position="90"/>
        <end position="118"/>
    </location>
</feature>
<feature type="region of interest" description="Disordered" evidence="1">
    <location>
        <begin position="79"/>
        <end position="118"/>
    </location>
</feature>
<dbReference type="EMBL" id="JAGPYM010000041">
    <property type="protein sequence ID" value="KAH6874214.1"/>
    <property type="molecule type" value="Genomic_DNA"/>
</dbReference>
<gene>
    <name evidence="2" type="ORF">B0T10DRAFT_588133</name>
</gene>
<sequence length="165" mass="17999">MAPRRPASFHHGVPYPIPPQEGRQASLASLPVTTSSLWQPAQPVHPGHPFSRTLPSNAHLLPAAPLPSNNPLTAKILSSNIPPPMVRLTAPSQGPSQRYSSSFSGSANSEKNSYHQTVQTPVPVSLTENPSAELRTEMGAEKRELYDRTLHEYDRLLRFGLEPGI</sequence>
<evidence type="ECO:0000256" key="1">
    <source>
        <dbReference type="SAM" id="MobiDB-lite"/>
    </source>
</evidence>
<dbReference type="AlphaFoldDB" id="A0A9P9AJA7"/>
<feature type="region of interest" description="Disordered" evidence="1">
    <location>
        <begin position="1"/>
        <end position="28"/>
    </location>
</feature>
<keyword evidence="3" id="KW-1185">Reference proteome</keyword>
<evidence type="ECO:0000313" key="3">
    <source>
        <dbReference type="Proteomes" id="UP000777438"/>
    </source>
</evidence>
<proteinExistence type="predicted"/>
<dbReference type="OrthoDB" id="4505928at2759"/>
<organism evidence="2 3">
    <name type="scientific">Thelonectria olida</name>
    <dbReference type="NCBI Taxonomy" id="1576542"/>
    <lineage>
        <taxon>Eukaryota</taxon>
        <taxon>Fungi</taxon>
        <taxon>Dikarya</taxon>
        <taxon>Ascomycota</taxon>
        <taxon>Pezizomycotina</taxon>
        <taxon>Sordariomycetes</taxon>
        <taxon>Hypocreomycetidae</taxon>
        <taxon>Hypocreales</taxon>
        <taxon>Nectriaceae</taxon>
        <taxon>Thelonectria</taxon>
    </lineage>
</organism>
<reference evidence="2 3" key="1">
    <citation type="journal article" date="2021" name="Nat. Commun.">
        <title>Genetic determinants of endophytism in the Arabidopsis root mycobiome.</title>
        <authorList>
            <person name="Mesny F."/>
            <person name="Miyauchi S."/>
            <person name="Thiergart T."/>
            <person name="Pickel B."/>
            <person name="Atanasova L."/>
            <person name="Karlsson M."/>
            <person name="Huettel B."/>
            <person name="Barry K.W."/>
            <person name="Haridas S."/>
            <person name="Chen C."/>
            <person name="Bauer D."/>
            <person name="Andreopoulos W."/>
            <person name="Pangilinan J."/>
            <person name="LaButti K."/>
            <person name="Riley R."/>
            <person name="Lipzen A."/>
            <person name="Clum A."/>
            <person name="Drula E."/>
            <person name="Henrissat B."/>
            <person name="Kohler A."/>
            <person name="Grigoriev I.V."/>
            <person name="Martin F.M."/>
            <person name="Hacquard S."/>
        </authorList>
    </citation>
    <scope>NUCLEOTIDE SEQUENCE [LARGE SCALE GENOMIC DNA]</scope>
    <source>
        <strain evidence="2 3">MPI-CAGE-CH-0241</strain>
    </source>
</reference>
<protein>
    <submittedName>
        <fullName evidence="2">Uncharacterized protein</fullName>
    </submittedName>
</protein>
<name>A0A9P9AJA7_9HYPO</name>
<accession>A0A9P9AJA7</accession>